<dbReference type="AlphaFoldDB" id="F2UAG0"/>
<proteinExistence type="predicted"/>
<dbReference type="InterPro" id="IPR019448">
    <property type="entry name" value="NT-C2"/>
</dbReference>
<dbReference type="Pfam" id="PF10358">
    <property type="entry name" value="NT-C2"/>
    <property type="match status" value="1"/>
</dbReference>
<gene>
    <name evidence="2" type="ORF">PTSG_05442</name>
</gene>
<feature type="domain" description="C2 NT-type" evidence="1">
    <location>
        <begin position="3"/>
        <end position="142"/>
    </location>
</feature>
<organism evidence="3">
    <name type="scientific">Salpingoeca rosetta (strain ATCC 50818 / BSB-021)</name>
    <dbReference type="NCBI Taxonomy" id="946362"/>
    <lineage>
        <taxon>Eukaryota</taxon>
        <taxon>Choanoflagellata</taxon>
        <taxon>Craspedida</taxon>
        <taxon>Salpingoecidae</taxon>
        <taxon>Salpingoeca</taxon>
    </lineage>
</organism>
<evidence type="ECO:0000313" key="2">
    <source>
        <dbReference type="EMBL" id="EGD73735.1"/>
    </source>
</evidence>
<protein>
    <recommendedName>
        <fullName evidence="1">C2 NT-type domain-containing protein</fullName>
    </recommendedName>
</protein>
<reference evidence="2" key="1">
    <citation type="submission" date="2009-08" db="EMBL/GenBank/DDBJ databases">
        <title>Annotation of Salpingoeca rosetta.</title>
        <authorList>
            <consortium name="The Broad Institute Genome Sequencing Platform"/>
            <person name="Russ C."/>
            <person name="Cuomo C."/>
            <person name="Burger G."/>
            <person name="Gray M.W."/>
            <person name="Holland P.W.H."/>
            <person name="King N."/>
            <person name="Lang F.B.F."/>
            <person name="Roger A.J."/>
            <person name="Ruiz-Trillo I."/>
            <person name="Young S.K."/>
            <person name="Zeng Q."/>
            <person name="Gargeya S."/>
            <person name="Alvarado L."/>
            <person name="Berlin A."/>
            <person name="Chapman S.B."/>
            <person name="Chen Z."/>
            <person name="Freedman E."/>
            <person name="Gellesch M."/>
            <person name="Goldberg J."/>
            <person name="Griggs A."/>
            <person name="Gujja S."/>
            <person name="Heilman E."/>
            <person name="Heiman D."/>
            <person name="Howarth C."/>
            <person name="Mehta T."/>
            <person name="Neiman D."/>
            <person name="Pearson M."/>
            <person name="Roberts A."/>
            <person name="Saif S."/>
            <person name="Shea T."/>
            <person name="Shenoy N."/>
            <person name="Sisk P."/>
            <person name="Stolte C."/>
            <person name="Sykes S."/>
            <person name="White J."/>
            <person name="Yandava C."/>
            <person name="Haas B."/>
            <person name="Nusbaum C."/>
            <person name="Birren B."/>
        </authorList>
    </citation>
    <scope>NUCLEOTIDE SEQUENCE [LARGE SCALE GENOMIC DNA]</scope>
    <source>
        <strain evidence="2">ATCC 50818</strain>
    </source>
</reference>
<accession>F2UAG0</accession>
<dbReference type="GeneID" id="16074594"/>
<dbReference type="Proteomes" id="UP000007799">
    <property type="component" value="Unassembled WGS sequence"/>
</dbReference>
<dbReference type="InParanoid" id="F2UAG0"/>
<keyword evidence="3" id="KW-1185">Reference proteome</keyword>
<evidence type="ECO:0000259" key="1">
    <source>
        <dbReference type="PROSITE" id="PS51840"/>
    </source>
</evidence>
<dbReference type="EMBL" id="GL832966">
    <property type="protein sequence ID" value="EGD73735.1"/>
    <property type="molecule type" value="Genomic_DNA"/>
</dbReference>
<dbReference type="PROSITE" id="PS51840">
    <property type="entry name" value="C2_NT"/>
    <property type="match status" value="1"/>
</dbReference>
<sequence>MMGMWGSSRAIKFEARVCIRALHALPYHNAVVFCRVKHKGTPYLTSRASARFNMVRWDETISFPVKTKVKKSGTVARDDVTITVFREAKGGRNSKQTAARRHPGPSQNQSHVVVLSSIRLLLPFAFPHAQLSHLVTTLPSTNDLFLPSLSSSPSLPVGDPSDDLSALFATTAATPLSQQEHAMNS</sequence>
<dbReference type="KEGG" id="sre:PTSG_05442"/>
<dbReference type="RefSeq" id="XP_004994016.1">
    <property type="nucleotide sequence ID" value="XM_004993959.1"/>
</dbReference>
<evidence type="ECO:0000313" key="3">
    <source>
        <dbReference type="Proteomes" id="UP000007799"/>
    </source>
</evidence>
<name>F2UAG0_SALR5</name>